<name>A0A1M6WQ81_9FIRM</name>
<evidence type="ECO:0000256" key="1">
    <source>
        <dbReference type="SAM" id="Phobius"/>
    </source>
</evidence>
<feature type="transmembrane region" description="Helical" evidence="1">
    <location>
        <begin position="21"/>
        <end position="44"/>
    </location>
</feature>
<keyword evidence="1" id="KW-0812">Transmembrane</keyword>
<feature type="transmembrane region" description="Helical" evidence="1">
    <location>
        <begin position="209"/>
        <end position="226"/>
    </location>
</feature>
<keyword evidence="1" id="KW-0472">Membrane</keyword>
<protein>
    <submittedName>
        <fullName evidence="2">Uncharacterized protein</fullName>
    </submittedName>
</protein>
<dbReference type="STRING" id="1121950.SAMN02745243_04069"/>
<keyword evidence="1" id="KW-1133">Transmembrane helix</keyword>
<feature type="transmembrane region" description="Helical" evidence="1">
    <location>
        <begin position="119"/>
        <end position="142"/>
    </location>
</feature>
<proteinExistence type="predicted"/>
<gene>
    <name evidence="2" type="ORF">SAMN02745243_04069</name>
</gene>
<dbReference type="Proteomes" id="UP000184301">
    <property type="component" value="Unassembled WGS sequence"/>
</dbReference>
<sequence>MNNKNDMSAYHNKYIPSIIKWGRATNLIGVLIAFLPGLVCTAVYGLKPQVAAVIGGFILVASSEAVFWIVEPISYFPTLGIPGTYMSFLSGNISNLRLPVSLASQTAAEVEPGTEKGTVITAIGIGVSVIVNILILTFGVILGSSILSLIPESVINALTNIVPALFGALFAQNVVSRPKTGIVAIVLACGIMILNMLGLLGWVPGDPTYVIMIVCVFGTILIGRKIEASDMEKAKEAE</sequence>
<evidence type="ECO:0000313" key="3">
    <source>
        <dbReference type="Proteomes" id="UP000184301"/>
    </source>
</evidence>
<feature type="transmembrane region" description="Helical" evidence="1">
    <location>
        <begin position="154"/>
        <end position="175"/>
    </location>
</feature>
<reference evidence="2 3" key="1">
    <citation type="submission" date="2016-11" db="EMBL/GenBank/DDBJ databases">
        <authorList>
            <person name="Jaros S."/>
            <person name="Januszkiewicz K."/>
            <person name="Wedrychowicz H."/>
        </authorList>
    </citation>
    <scope>NUCLEOTIDE SEQUENCE [LARGE SCALE GENOMIC DNA]</scope>
    <source>
        <strain evidence="2 3">DSM 15480</strain>
    </source>
</reference>
<feature type="transmembrane region" description="Helical" evidence="1">
    <location>
        <begin position="50"/>
        <end position="70"/>
    </location>
</feature>
<dbReference type="AlphaFoldDB" id="A0A1M6WQ81"/>
<accession>A0A1M6WQ81</accession>
<feature type="transmembrane region" description="Helical" evidence="1">
    <location>
        <begin position="182"/>
        <end position="203"/>
    </location>
</feature>
<dbReference type="EMBL" id="FQZY01000117">
    <property type="protein sequence ID" value="SHK95739.1"/>
    <property type="molecule type" value="Genomic_DNA"/>
</dbReference>
<evidence type="ECO:0000313" key="2">
    <source>
        <dbReference type="EMBL" id="SHK95739.1"/>
    </source>
</evidence>
<dbReference type="RefSeq" id="WP_073113286.1">
    <property type="nucleotide sequence ID" value="NZ_FQZY01000117.1"/>
</dbReference>
<keyword evidence="3" id="KW-1185">Reference proteome</keyword>
<organism evidence="2 3">
    <name type="scientific">Hespellia stercorisuis DSM 15480</name>
    <dbReference type="NCBI Taxonomy" id="1121950"/>
    <lineage>
        <taxon>Bacteria</taxon>
        <taxon>Bacillati</taxon>
        <taxon>Bacillota</taxon>
        <taxon>Clostridia</taxon>
        <taxon>Lachnospirales</taxon>
        <taxon>Lachnospiraceae</taxon>
        <taxon>Hespellia</taxon>
    </lineage>
</organism>